<feature type="binding site" evidence="12">
    <location>
        <position position="947"/>
    </location>
    <ligand>
        <name>Mg(2+)</name>
        <dbReference type="ChEBI" id="CHEBI:18420"/>
        <label>2</label>
    </ligand>
</feature>
<evidence type="ECO:0000256" key="11">
    <source>
        <dbReference type="ARBA" id="ARBA00046380"/>
    </source>
</evidence>
<comment type="caution">
    <text evidence="15">The sequence shown here is derived from an EMBL/GenBank/DDBJ whole genome shotgun (WGS) entry which is preliminary data.</text>
</comment>
<keyword evidence="8 12" id="KW-0051">Antiviral defense</keyword>
<dbReference type="EMBL" id="PCMW01000007">
    <property type="protein sequence ID" value="PDS26929.1"/>
    <property type="molecule type" value="Genomic_DNA"/>
</dbReference>
<evidence type="ECO:0000256" key="2">
    <source>
        <dbReference type="ARBA" id="ARBA00022722"/>
    </source>
</evidence>
<protein>
    <recommendedName>
        <fullName evidence="12">CRISPR-associated endonuclease Cas9</fullName>
        <ecNumber evidence="12">3.1.-.-</ecNumber>
    </recommendedName>
</protein>
<gene>
    <name evidence="12" type="primary">cas9</name>
    <name evidence="15" type="ORF">B0A77_01560</name>
</gene>
<dbReference type="OrthoDB" id="9777169at2"/>
<dbReference type="InterPro" id="IPR033114">
    <property type="entry name" value="HNH_CAS9"/>
</dbReference>
<feature type="domain" description="HNH Cas9-type" evidence="14">
    <location>
        <begin position="706"/>
        <end position="869"/>
    </location>
</feature>
<name>A0A2H3KEZ2_9FLAO</name>
<comment type="function">
    <text evidence="12">CRISPR (clustered regularly interspaced short palindromic repeat) is an adaptive immune system that provides protection against mobile genetic elements (viruses, transposable elements and conjugative plasmids). CRISPR clusters contain spacers, sequences complementary to antecedent mobile elements, and target invading nucleic acids. CRISPR clusters are transcribed and processed into CRISPR RNA (crRNA). In type II CRISPR systems correct processing of pre-crRNA requires a trans-encoded small RNA (tracrRNA), endogenous ribonuclease 3 (rnc) and this protein. The tracrRNA serves as a guide for ribonuclease 3-aided processing of pre-crRNA. Subsequently Cas9/crRNA/tracrRNA endonucleolytically cleaves linear or circular dsDNA target complementary to the spacer; Cas9 is inactive in the absence of the 2 guide RNAs (gRNA). Cas9 recognizes the protospacer adjacent motif (PAM) in the CRISPR repeat sequences to help distinguish self versus nonself, as targets within the bacterial CRISPR locus do not have PAMs. PAM recognition is also required for catalytic activity.</text>
</comment>
<dbReference type="HAMAP" id="MF_01480">
    <property type="entry name" value="Cas9"/>
    <property type="match status" value="1"/>
</dbReference>
<evidence type="ECO:0000256" key="5">
    <source>
        <dbReference type="ARBA" id="ARBA00022801"/>
    </source>
</evidence>
<evidence type="ECO:0000256" key="13">
    <source>
        <dbReference type="SAM" id="Coils"/>
    </source>
</evidence>
<dbReference type="Pfam" id="PF13395">
    <property type="entry name" value="HNH_4"/>
    <property type="match status" value="1"/>
</dbReference>
<evidence type="ECO:0000256" key="10">
    <source>
        <dbReference type="ARBA" id="ARBA00023211"/>
    </source>
</evidence>
<dbReference type="NCBIfam" id="TIGR01865">
    <property type="entry name" value="cas_Csn1"/>
    <property type="match status" value="2"/>
</dbReference>
<keyword evidence="3 12" id="KW-0479">Metal-binding</keyword>
<feature type="active site" description="For RuvC-like nuclease domain" evidence="12">
    <location>
        <position position="42"/>
    </location>
</feature>
<dbReference type="GO" id="GO:0046872">
    <property type="term" value="F:metal ion binding"/>
    <property type="evidence" value="ECO:0007669"/>
    <property type="project" value="UniProtKB-UniRule"/>
</dbReference>
<evidence type="ECO:0000256" key="7">
    <source>
        <dbReference type="ARBA" id="ARBA00022884"/>
    </source>
</evidence>
<organism evidence="15 16">
    <name type="scientific">Flavobacterium branchiophilum</name>
    <dbReference type="NCBI Taxonomy" id="55197"/>
    <lineage>
        <taxon>Bacteria</taxon>
        <taxon>Pseudomonadati</taxon>
        <taxon>Bacteroidota</taxon>
        <taxon>Flavobacteriia</taxon>
        <taxon>Flavobacteriales</taxon>
        <taxon>Flavobacteriaceae</taxon>
        <taxon>Flavobacterium</taxon>
    </lineage>
</organism>
<evidence type="ECO:0000256" key="9">
    <source>
        <dbReference type="ARBA" id="ARBA00023125"/>
    </source>
</evidence>
<feature type="binding site" evidence="12">
    <location>
        <position position="699"/>
    </location>
    <ligand>
        <name>Mg(2+)</name>
        <dbReference type="ChEBI" id="CHEBI:18420"/>
        <label>1</label>
    </ligand>
</feature>
<dbReference type="GO" id="GO:0003723">
    <property type="term" value="F:RNA binding"/>
    <property type="evidence" value="ECO:0007669"/>
    <property type="project" value="UniProtKB-UniRule"/>
</dbReference>
<evidence type="ECO:0000256" key="8">
    <source>
        <dbReference type="ARBA" id="ARBA00023118"/>
    </source>
</evidence>
<dbReference type="InterPro" id="IPR028629">
    <property type="entry name" value="Cas9"/>
</dbReference>
<keyword evidence="6 12" id="KW-0460">Magnesium</keyword>
<accession>A0A2H3KEZ2</accession>
<dbReference type="GO" id="GO:0051607">
    <property type="term" value="P:defense response to virus"/>
    <property type="evidence" value="ECO:0007669"/>
    <property type="project" value="UniProtKB-UniRule"/>
</dbReference>
<dbReference type="PROSITE" id="PS51749">
    <property type="entry name" value="HNH_CAS9"/>
    <property type="match status" value="1"/>
</dbReference>
<dbReference type="GO" id="GO:0004519">
    <property type="term" value="F:endonuclease activity"/>
    <property type="evidence" value="ECO:0007669"/>
    <property type="project" value="UniProtKB-UniRule"/>
</dbReference>
<feature type="coiled-coil region" evidence="13">
    <location>
        <begin position="823"/>
        <end position="850"/>
    </location>
</feature>
<evidence type="ECO:0000256" key="4">
    <source>
        <dbReference type="ARBA" id="ARBA00022759"/>
    </source>
</evidence>
<comment type="similarity">
    <text evidence="12">Belongs to the CRISPR-associated Cas9 family.</text>
</comment>
<dbReference type="InterPro" id="IPR003615">
    <property type="entry name" value="HNH_nuc"/>
</dbReference>
<feature type="binding site" evidence="12">
    <location>
        <position position="703"/>
    </location>
    <ligand>
        <name>Mg(2+)</name>
        <dbReference type="ChEBI" id="CHEBI:18420"/>
        <label>2</label>
    </ligand>
</feature>
<comment type="cofactor">
    <cofactor evidence="1 12">
        <name>Mg(2+)</name>
        <dbReference type="ChEBI" id="CHEBI:18420"/>
    </cofactor>
</comment>
<feature type="binding site" evidence="12">
    <location>
        <position position="42"/>
    </location>
    <ligand>
        <name>Mg(2+)</name>
        <dbReference type="ChEBI" id="CHEBI:18420"/>
        <label>2</label>
    </ligand>
</feature>
<keyword evidence="2 12" id="KW-0540">Nuclease</keyword>
<dbReference type="GO" id="GO:0016787">
    <property type="term" value="F:hydrolase activity"/>
    <property type="evidence" value="ECO:0007669"/>
    <property type="project" value="UniProtKB-KW"/>
</dbReference>
<evidence type="ECO:0000313" key="15">
    <source>
        <dbReference type="EMBL" id="PDS26929.1"/>
    </source>
</evidence>
<dbReference type="GO" id="GO:0043571">
    <property type="term" value="P:maintenance of CRISPR repeat elements"/>
    <property type="evidence" value="ECO:0007669"/>
    <property type="project" value="UniProtKB-UniRule"/>
</dbReference>
<evidence type="ECO:0000259" key="14">
    <source>
        <dbReference type="PROSITE" id="PS51749"/>
    </source>
</evidence>
<feature type="active site" description="Proton acceptor for HNH nuclease domain" evidence="12">
    <location>
        <position position="783"/>
    </location>
</feature>
<dbReference type="InterPro" id="IPR036397">
    <property type="entry name" value="RNaseH_sf"/>
</dbReference>
<reference evidence="15 16" key="1">
    <citation type="submission" date="2017-09" db="EMBL/GenBank/DDBJ databases">
        <title>Whole genomes of Flavobacteriaceae.</title>
        <authorList>
            <person name="Stine C."/>
            <person name="Li C."/>
            <person name="Tadesse D."/>
        </authorList>
    </citation>
    <scope>NUCLEOTIDE SEQUENCE [LARGE SCALE GENOMIC DNA]</scope>
    <source>
        <strain evidence="15 16">ATCC 35036</strain>
    </source>
</reference>
<keyword evidence="13" id="KW-0175">Coiled coil</keyword>
<feature type="binding site" evidence="12">
    <location>
        <position position="42"/>
    </location>
    <ligand>
        <name>Mg(2+)</name>
        <dbReference type="ChEBI" id="CHEBI:18420"/>
        <label>1</label>
    </ligand>
</feature>
<evidence type="ECO:0000256" key="3">
    <source>
        <dbReference type="ARBA" id="ARBA00022723"/>
    </source>
</evidence>
<keyword evidence="10" id="KW-0464">Manganese</keyword>
<proteinExistence type="inferred from homology"/>
<keyword evidence="7 12" id="KW-0694">RNA-binding</keyword>
<keyword evidence="9 12" id="KW-0238">DNA-binding</keyword>
<dbReference type="Gene3D" id="3.30.420.10">
    <property type="entry name" value="Ribonuclease H-like superfamily/Ribonuclease H"/>
    <property type="match status" value="2"/>
</dbReference>
<evidence type="ECO:0000256" key="6">
    <source>
        <dbReference type="ARBA" id="ARBA00022842"/>
    </source>
</evidence>
<feature type="binding site" evidence="12">
    <location>
        <position position="703"/>
    </location>
    <ligand>
        <name>Mg(2+)</name>
        <dbReference type="ChEBI" id="CHEBI:18420"/>
        <label>1</label>
    </ligand>
</feature>
<comment type="subunit">
    <text evidence="11 12">Monomer. Binds crRNA and tracrRNA.</text>
</comment>
<dbReference type="Gene3D" id="1.10.30.50">
    <property type="match status" value="1"/>
</dbReference>
<evidence type="ECO:0000256" key="1">
    <source>
        <dbReference type="ARBA" id="ARBA00001946"/>
    </source>
</evidence>
<evidence type="ECO:0000256" key="12">
    <source>
        <dbReference type="HAMAP-Rule" id="MF_01480"/>
    </source>
</evidence>
<dbReference type="Proteomes" id="UP000220828">
    <property type="component" value="Unassembled WGS sequence"/>
</dbReference>
<keyword evidence="5 12" id="KW-0378">Hydrolase</keyword>
<dbReference type="GO" id="GO:0003677">
    <property type="term" value="F:DNA binding"/>
    <property type="evidence" value="ECO:0007669"/>
    <property type="project" value="UniProtKB-UniRule"/>
</dbReference>
<evidence type="ECO:0000313" key="16">
    <source>
        <dbReference type="Proteomes" id="UP000220828"/>
    </source>
</evidence>
<comment type="domain">
    <text evidence="12">Has 2 endonuclease domains. The discontinuous RuvC-like domain cleaves the target DNA noncomplementary to crRNA while the HNH nuclease domain cleaves the target DNA complementary to crRNA.</text>
</comment>
<dbReference type="EC" id="3.1.-.-" evidence="12"/>
<sequence>MLQIYKTFLNVYSEKTFFLKYFFQYIYKKFENTKMAKILGLDLGTNSIGWAIRDTNKNGNQIVDTNVIVFPQGVGEEKGVEFSLASERTKHRSSRKLYRRRKKRKTDLLKILIENGFCPLIIDELTIWSEYKKGQEMKYPTTNFEFSEWLKINPYEVRKKAVNQIVSKQELGRALYHLCQRRGFKSGRKDADAGKDLEQYKKEQEILGQSGFKTLGEYYFDLFQNDKKVRKTKFSADDQEVNSSRISYIEEFNILMKAQNVSKELADSFFDAIFFQRPLKSQKGSVGKCTLEKTKTRCPISHPLFEEFRMFQYLNSIKIKERKNDKFVFLSEYPEYYKIAMDKFYRVSAKNFKFLDISKSINTAAKKNSLVFEFNYNDKYPIVGSPTISKLIEVFDAEDWTDCKKIIISKYKKQDNKTSYELVDELWHTLFFSGDFVNDVTSEKVKSFIRNRFDVSEERVNYYEAINLKQGYSSLSKKAIGKILPFLENKIIYPYAVFFANVDVIIGKDKWEANKEFIQDTIVDIISNYKAQTLKIDIVNGLVGDFIKESDNSHLDYILDEIDKKNVSDKTKLFYGKYEWDKMPDETKNDLLNEVEITFQEQLQKRRFGGYFLPKPRVDEIIKDFLIQEYKVSKEQADKLYHPSAMDAYPQSQNNLLGLPFTKSIKNPMAMRTLFYLRKLINTLLKEKKIAADTKIIIELARELNDKNKRLAIERWQRERENENKKYREKLEELAKDTNSKVTETDVIKYRLCQEQNGICFYTNNTINCEKLIGSNPEFDIEHTFPRSKSFDNSLANKTLAYKAFNQIKGNRIPQEINEGNYKLNFINNIKDWQKKIDELEEKIEQQKYFSKVASTVEQKNRAIQQRHYLKLELDYWKQKVYRFTATEIKPNFKNSQLVDTGIITKYSELFLKSLFYKVFPAKGTMVADVRKSWGLGIKDRNYHYHHAIDAVVLTCMDKSIRHGLAEAFKESEENRYQVKFKIEKPWQTFTEDVNKLKENIIVVHKHKDKIENQTKKKLRKTNHLQPKVDFKKDEKGNNILDEKGIKIIEKYYYQTDKYGNLIPQKGRKIDVNELTGKILGVDYFKFENDNLISFHEFVMNKKNEIVYKKEYYYEKGQGIRASLHKDTFYGAIERENDNEEKEIWFVIRKPVTNAFTDAEVNTIVDDGIKNRILKHGLKNIKTPEGWILLPSEKDGKGNEIKEMLIKKIRVKTSNKNLPKIKSQSHVSQGKRKEYKEHYYATLENIFAMAIYETVDNKGKRIQKYKTISAFDLAKHNQGKSKLEVPVEENIKIENKKESILVPLSKVLRVNQMALFYENSAEEIKKLSKTDINKRLFKITQFESDGRIQLRHHAQGGADKDLIKESSVNFEKPVQKLRISLSNVKAIFEGQDFILHSSGKIDLKY</sequence>
<keyword evidence="4 12" id="KW-0255">Endonuclease</keyword>